<feature type="modified residue" description="4-aspartylphosphate" evidence="6">
    <location>
        <position position="1093"/>
    </location>
</feature>
<evidence type="ECO:0000259" key="9">
    <source>
        <dbReference type="PROSITE" id="PS50112"/>
    </source>
</evidence>
<reference evidence="11" key="2">
    <citation type="journal article" date="2020" name="Microorganisms">
        <title>Osmotic Adaptation and Compatible Solute Biosynthesis of Phototrophic Bacteria as Revealed from Genome Analyses.</title>
        <authorList>
            <person name="Imhoff J.F."/>
            <person name="Rahn T."/>
            <person name="Kunzel S."/>
            <person name="Keller A."/>
            <person name="Neulinger S.C."/>
        </authorList>
    </citation>
    <scope>NUCLEOTIDE SEQUENCE</scope>
    <source>
        <strain evidence="11">LMG 28126</strain>
    </source>
</reference>
<evidence type="ECO:0000256" key="5">
    <source>
        <dbReference type="ARBA" id="ARBA00022777"/>
    </source>
</evidence>
<dbReference type="PROSITE" id="PS50109">
    <property type="entry name" value="HIS_KIN"/>
    <property type="match status" value="1"/>
</dbReference>
<dbReference type="InterPro" id="IPR013656">
    <property type="entry name" value="PAS_4"/>
</dbReference>
<dbReference type="Gene3D" id="3.30.450.20">
    <property type="entry name" value="PAS domain"/>
    <property type="match status" value="3"/>
</dbReference>
<dbReference type="AlphaFoldDB" id="A0A934WIS2"/>
<sequence>MARDAAIRTRLARQKARLRQARRMVARSETMLRADAALRDAATPEAGIRAALEVLRVDLGADLAVLVRNDAQAGAVPLAVVPADAARADGRDGAHAPWPPAAAAVFAPRHATDLRRVGWRDALPGALTAAYRALICAPLAVPNEAGMALVMLAHRPAHFDQHAYRSLLDMAAMLAHALEQRRLRDRSAVFADLLAGGRLSDGAPDAPLDRAFHTVSRGLARVADWQSHVLAINGLLLTCATDEIDRVIDTVLARLGALTGVDRAYVFRRRADLLDNTHEWCAPGIAPMIRQLQDQPMALLDGHLAALLHGAPVQIPDLATLPEGSPARAVLEAQQIRSLLLVPFVRDGALRGFVGFDCVRGSRDFSTVEVQLLAGVATAVGAVLDRAEAEAALRRDRDQLRATFAAMPELVLELDANGIFTRCYAGTRTPTRLPPEKFLGRHFADVHPPDLVAVIRRLIAQADSGDGIDGVEFPVTVDGTRRWYHATAAARSQGPGGGGYVAVVRDVTNRHTAERQRRLLERASQVTPEAIVLADANRRIEWVNPAFERLTGWPLDAVRGRDPAEVLGSPATDRAEMARMVARVEARTPMQGEFIARTRAGEDIWLSVDVVPMLGPDGSFDGSIGVHRDITALKTSGERARRALLEGLDASVDAIGTTDVAGNFTYLNLAHREMFAIPATEPAGDINWSDLYDPERAAWLNTHAMPVLRRTGSWRGAVTGRRRDGREVQQDLSLSLQPDGGIMCISRDLTEQQRIAEERAGLREALQQAQQRDTVAQVAGGVAHDLNNLIAVIAGSLEVLEGTADAPDSPATPVLRRMRRAIETARTLTAGMARLGRADLPRGAQDLGRRLADAVDLLGSGRVSRHGVRVDLPDAPLTVWANPTELAQVVMNLALNACDSGTKDSPATVALTALPPGTPPPDRAPDAGTLPQAPVPLALFTVRDTGTGIPATVRPRLFERNYTTKGEAGTGLGLPIVAAILNDNHAALWVDTAPGAGTTMTVAWPIHPPDTAGDRIPGRAGLRLDAACTGDRVPGDLLSGLRVLVVDDLPDVAEVLAEMLEAAGAVAVAESDPHAAQDMLAEAPGLWSVLLSDLHMPGLDGLALARFAATLSPPVPTVIVTARPETLAHT</sequence>
<dbReference type="CDD" id="cd00156">
    <property type="entry name" value="REC"/>
    <property type="match status" value="1"/>
</dbReference>
<dbReference type="SUPFAM" id="SSF55874">
    <property type="entry name" value="ATPase domain of HSP90 chaperone/DNA topoisomerase II/histidine kinase"/>
    <property type="match status" value="1"/>
</dbReference>
<feature type="domain" description="Histidine kinase" evidence="7">
    <location>
        <begin position="781"/>
        <end position="1008"/>
    </location>
</feature>
<dbReference type="SUPFAM" id="SSF55785">
    <property type="entry name" value="PYP-like sensor domain (PAS domain)"/>
    <property type="match status" value="3"/>
</dbReference>
<dbReference type="PANTHER" id="PTHR43065:SF42">
    <property type="entry name" value="TWO-COMPONENT SENSOR PPRA"/>
    <property type="match status" value="1"/>
</dbReference>
<dbReference type="GO" id="GO:0000155">
    <property type="term" value="F:phosphorelay sensor kinase activity"/>
    <property type="evidence" value="ECO:0007669"/>
    <property type="project" value="InterPro"/>
</dbReference>
<dbReference type="SUPFAM" id="SSF47384">
    <property type="entry name" value="Homodimeric domain of signal transducing histidine kinase"/>
    <property type="match status" value="1"/>
</dbReference>
<dbReference type="InterPro" id="IPR011006">
    <property type="entry name" value="CheY-like_superfamily"/>
</dbReference>
<keyword evidence="5" id="KW-0418">Kinase</keyword>
<dbReference type="SMART" id="SM00388">
    <property type="entry name" value="HisKA"/>
    <property type="match status" value="1"/>
</dbReference>
<dbReference type="SMART" id="SM00065">
    <property type="entry name" value="GAF"/>
    <property type="match status" value="2"/>
</dbReference>
<dbReference type="Gene3D" id="3.40.50.2300">
    <property type="match status" value="1"/>
</dbReference>
<dbReference type="CDD" id="cd00130">
    <property type="entry name" value="PAS"/>
    <property type="match status" value="2"/>
</dbReference>
<dbReference type="CDD" id="cd00082">
    <property type="entry name" value="HisKA"/>
    <property type="match status" value="1"/>
</dbReference>
<dbReference type="InterPro" id="IPR000700">
    <property type="entry name" value="PAS-assoc_C"/>
</dbReference>
<name>A0A934WIS2_9RHOB</name>
<dbReference type="PROSITE" id="PS50112">
    <property type="entry name" value="PAS"/>
    <property type="match status" value="1"/>
</dbReference>
<dbReference type="Pfam" id="PF08448">
    <property type="entry name" value="PAS_4"/>
    <property type="match status" value="2"/>
</dbReference>
<dbReference type="EMBL" id="NHSD01000205">
    <property type="protein sequence ID" value="MBK5927104.1"/>
    <property type="molecule type" value="Genomic_DNA"/>
</dbReference>
<dbReference type="Gene3D" id="1.10.287.130">
    <property type="match status" value="1"/>
</dbReference>
<evidence type="ECO:0000259" key="10">
    <source>
        <dbReference type="PROSITE" id="PS50113"/>
    </source>
</evidence>
<dbReference type="InterPro" id="IPR001610">
    <property type="entry name" value="PAC"/>
</dbReference>
<keyword evidence="12" id="KW-1185">Reference proteome</keyword>
<feature type="domain" description="PAS" evidence="9">
    <location>
        <begin position="512"/>
        <end position="561"/>
    </location>
</feature>
<keyword evidence="4" id="KW-0808">Transferase</keyword>
<feature type="non-terminal residue" evidence="11">
    <location>
        <position position="1130"/>
    </location>
</feature>
<dbReference type="Proteomes" id="UP000706333">
    <property type="component" value="Unassembled WGS sequence"/>
</dbReference>
<reference evidence="11" key="1">
    <citation type="submission" date="2017-05" db="EMBL/GenBank/DDBJ databases">
        <authorList>
            <person name="Imhoff J.F."/>
            <person name="Rahn T."/>
            <person name="Kuenzel S."/>
            <person name="Neulinger S.C."/>
        </authorList>
    </citation>
    <scope>NUCLEOTIDE SEQUENCE</scope>
    <source>
        <strain evidence="11">LMG 28126</strain>
    </source>
</reference>
<dbReference type="InterPro" id="IPR036097">
    <property type="entry name" value="HisK_dim/P_sf"/>
</dbReference>
<accession>A0A934WIS2</accession>
<organism evidence="11 12">
    <name type="scientific">Rhodobaculum claviforme</name>
    <dbReference type="NCBI Taxonomy" id="1549854"/>
    <lineage>
        <taxon>Bacteria</taxon>
        <taxon>Pseudomonadati</taxon>
        <taxon>Pseudomonadota</taxon>
        <taxon>Alphaproteobacteria</taxon>
        <taxon>Rhodobacterales</taxon>
        <taxon>Paracoccaceae</taxon>
        <taxon>Rhodobaculum</taxon>
    </lineage>
</organism>
<dbReference type="SUPFAM" id="SSF55781">
    <property type="entry name" value="GAF domain-like"/>
    <property type="match status" value="2"/>
</dbReference>
<keyword evidence="3 6" id="KW-0597">Phosphoprotein</keyword>
<dbReference type="InterPro" id="IPR036890">
    <property type="entry name" value="HATPase_C_sf"/>
</dbReference>
<dbReference type="NCBIfam" id="TIGR00229">
    <property type="entry name" value="sensory_box"/>
    <property type="match status" value="2"/>
</dbReference>
<dbReference type="RefSeq" id="WP_201156875.1">
    <property type="nucleotide sequence ID" value="NZ_NHSD01000205.1"/>
</dbReference>
<dbReference type="Pfam" id="PF00072">
    <property type="entry name" value="Response_reg"/>
    <property type="match status" value="1"/>
</dbReference>
<dbReference type="InterPro" id="IPR003018">
    <property type="entry name" value="GAF"/>
</dbReference>
<proteinExistence type="predicted"/>
<evidence type="ECO:0000256" key="6">
    <source>
        <dbReference type="PROSITE-ProRule" id="PRU00169"/>
    </source>
</evidence>
<dbReference type="InterPro" id="IPR000014">
    <property type="entry name" value="PAS"/>
</dbReference>
<dbReference type="InterPro" id="IPR005467">
    <property type="entry name" value="His_kinase_dom"/>
</dbReference>
<evidence type="ECO:0000313" key="12">
    <source>
        <dbReference type="Proteomes" id="UP000706333"/>
    </source>
</evidence>
<gene>
    <name evidence="11" type="ORF">CCR87_07085</name>
</gene>
<dbReference type="Pfam" id="PF02518">
    <property type="entry name" value="HATPase_c"/>
    <property type="match status" value="1"/>
</dbReference>
<dbReference type="PROSITE" id="PS50113">
    <property type="entry name" value="PAC"/>
    <property type="match status" value="1"/>
</dbReference>
<evidence type="ECO:0000259" key="7">
    <source>
        <dbReference type="PROSITE" id="PS50109"/>
    </source>
</evidence>
<dbReference type="PRINTS" id="PR00344">
    <property type="entry name" value="BCTRLSENSOR"/>
</dbReference>
<feature type="domain" description="PAC" evidence="10">
    <location>
        <begin position="590"/>
        <end position="642"/>
    </location>
</feature>
<dbReference type="Gene3D" id="3.30.565.10">
    <property type="entry name" value="Histidine kinase-like ATPase, C-terminal domain"/>
    <property type="match status" value="1"/>
</dbReference>
<dbReference type="EC" id="2.7.13.3" evidence="2"/>
<protein>
    <recommendedName>
        <fullName evidence="2">histidine kinase</fullName>
        <ecNumber evidence="2">2.7.13.3</ecNumber>
    </recommendedName>
</protein>
<dbReference type="PANTHER" id="PTHR43065">
    <property type="entry name" value="SENSOR HISTIDINE KINASE"/>
    <property type="match status" value="1"/>
</dbReference>
<evidence type="ECO:0000259" key="8">
    <source>
        <dbReference type="PROSITE" id="PS50110"/>
    </source>
</evidence>
<dbReference type="Gene3D" id="3.30.450.40">
    <property type="match status" value="2"/>
</dbReference>
<dbReference type="Pfam" id="PF01590">
    <property type="entry name" value="GAF"/>
    <property type="match status" value="1"/>
</dbReference>
<dbReference type="InterPro" id="IPR004358">
    <property type="entry name" value="Sig_transdc_His_kin-like_C"/>
</dbReference>
<evidence type="ECO:0000256" key="4">
    <source>
        <dbReference type="ARBA" id="ARBA00022679"/>
    </source>
</evidence>
<dbReference type="SUPFAM" id="SSF52172">
    <property type="entry name" value="CheY-like"/>
    <property type="match status" value="1"/>
</dbReference>
<evidence type="ECO:0000256" key="2">
    <source>
        <dbReference type="ARBA" id="ARBA00012438"/>
    </source>
</evidence>
<dbReference type="InterPro" id="IPR029016">
    <property type="entry name" value="GAF-like_dom_sf"/>
</dbReference>
<dbReference type="InterPro" id="IPR001789">
    <property type="entry name" value="Sig_transdc_resp-reg_receiver"/>
</dbReference>
<feature type="domain" description="Response regulatory" evidence="8">
    <location>
        <begin position="1042"/>
        <end position="1130"/>
    </location>
</feature>
<comment type="caution">
    <text evidence="11">The sequence shown here is derived from an EMBL/GenBank/DDBJ whole genome shotgun (WGS) entry which is preliminary data.</text>
</comment>
<dbReference type="InterPro" id="IPR003661">
    <property type="entry name" value="HisK_dim/P_dom"/>
</dbReference>
<evidence type="ECO:0000313" key="11">
    <source>
        <dbReference type="EMBL" id="MBK5927104.1"/>
    </source>
</evidence>
<dbReference type="SMART" id="SM00086">
    <property type="entry name" value="PAC"/>
    <property type="match status" value="2"/>
</dbReference>
<dbReference type="InterPro" id="IPR003594">
    <property type="entry name" value="HATPase_dom"/>
</dbReference>
<comment type="catalytic activity">
    <reaction evidence="1">
        <text>ATP + protein L-histidine = ADP + protein N-phospho-L-histidine.</text>
        <dbReference type="EC" id="2.7.13.3"/>
    </reaction>
</comment>
<evidence type="ECO:0000256" key="1">
    <source>
        <dbReference type="ARBA" id="ARBA00000085"/>
    </source>
</evidence>
<evidence type="ECO:0000256" key="3">
    <source>
        <dbReference type="ARBA" id="ARBA00022553"/>
    </source>
</evidence>
<dbReference type="PROSITE" id="PS50110">
    <property type="entry name" value="RESPONSE_REGULATORY"/>
    <property type="match status" value="1"/>
</dbReference>
<dbReference type="InterPro" id="IPR035965">
    <property type="entry name" value="PAS-like_dom_sf"/>
</dbReference>
<dbReference type="SMART" id="SM00387">
    <property type="entry name" value="HATPase_c"/>
    <property type="match status" value="1"/>
</dbReference>
<dbReference type="CDD" id="cd00075">
    <property type="entry name" value="HATPase"/>
    <property type="match status" value="1"/>
</dbReference>
<dbReference type="SMART" id="SM00091">
    <property type="entry name" value="PAS"/>
    <property type="match status" value="3"/>
</dbReference>